<protein>
    <recommendedName>
        <fullName evidence="5">PEP-CTERM sorting domain-containing protein</fullName>
    </recommendedName>
</protein>
<accession>A0ABS9D101</accession>
<evidence type="ECO:0000256" key="2">
    <source>
        <dbReference type="SAM" id="SignalP"/>
    </source>
</evidence>
<comment type="caution">
    <text evidence="3">The sequence shown here is derived from an EMBL/GenBank/DDBJ whole genome shotgun (WGS) entry which is preliminary data.</text>
</comment>
<sequence>MKKLITTLSLTFALTLALAFTASAGLITSETVSGDKLTVEFRLDNANPDLYDFVFDFAFDQTALTVDSLFGLGGFEANAAIDTEFFVDGFEFAPGIFEVYGFAYFADWATRLGTDLLLGTAQFDIAQGANLANSNFTVDYVETYDVIGNEISAAAEVSAPSALALLAFGLLALTRTRKTQKS</sequence>
<evidence type="ECO:0008006" key="5">
    <source>
        <dbReference type="Google" id="ProtNLM"/>
    </source>
</evidence>
<dbReference type="RefSeq" id="WP_235310067.1">
    <property type="nucleotide sequence ID" value="NZ_JAKGAS010000001.1"/>
</dbReference>
<feature type="chain" id="PRO_5045247658" description="PEP-CTERM sorting domain-containing protein" evidence="2">
    <location>
        <begin position="25"/>
        <end position="182"/>
    </location>
</feature>
<dbReference type="EMBL" id="JAKGAS010000001">
    <property type="protein sequence ID" value="MCF2946536.1"/>
    <property type="molecule type" value="Genomic_DNA"/>
</dbReference>
<dbReference type="Proteomes" id="UP001521137">
    <property type="component" value="Unassembled WGS sequence"/>
</dbReference>
<evidence type="ECO:0000256" key="1">
    <source>
        <dbReference type="SAM" id="Phobius"/>
    </source>
</evidence>
<proteinExistence type="predicted"/>
<keyword evidence="1" id="KW-0812">Transmembrane</keyword>
<keyword evidence="1" id="KW-1133">Transmembrane helix</keyword>
<keyword evidence="2" id="KW-0732">Signal</keyword>
<reference evidence="3 4" key="1">
    <citation type="submission" date="2022-01" db="EMBL/GenBank/DDBJ databases">
        <title>Paraglaciecola sp. G1-23.</title>
        <authorList>
            <person name="Jin M.S."/>
            <person name="Han D.M."/>
            <person name="Kim H.M."/>
            <person name="Jeon C.O."/>
        </authorList>
    </citation>
    <scope>NUCLEOTIDE SEQUENCE [LARGE SCALE GENOMIC DNA]</scope>
    <source>
        <strain evidence="3 4">G1-23</strain>
    </source>
</reference>
<gene>
    <name evidence="3" type="ORF">L0668_00305</name>
</gene>
<feature type="signal peptide" evidence="2">
    <location>
        <begin position="1"/>
        <end position="24"/>
    </location>
</feature>
<keyword evidence="1" id="KW-0472">Membrane</keyword>
<name>A0ABS9D101_9ALTE</name>
<organism evidence="3 4">
    <name type="scientific">Paraglaciecola algarum</name>
    <dbReference type="NCBI Taxonomy" id="3050085"/>
    <lineage>
        <taxon>Bacteria</taxon>
        <taxon>Pseudomonadati</taxon>
        <taxon>Pseudomonadota</taxon>
        <taxon>Gammaproteobacteria</taxon>
        <taxon>Alteromonadales</taxon>
        <taxon>Alteromonadaceae</taxon>
        <taxon>Paraglaciecola</taxon>
    </lineage>
</organism>
<evidence type="ECO:0000313" key="3">
    <source>
        <dbReference type="EMBL" id="MCF2946536.1"/>
    </source>
</evidence>
<keyword evidence="4" id="KW-1185">Reference proteome</keyword>
<evidence type="ECO:0000313" key="4">
    <source>
        <dbReference type="Proteomes" id="UP001521137"/>
    </source>
</evidence>
<feature type="transmembrane region" description="Helical" evidence="1">
    <location>
        <begin position="157"/>
        <end position="174"/>
    </location>
</feature>